<dbReference type="PATRIC" id="fig|1286094.4.peg.1990"/>
<name>S3ZQ21_9ACTN</name>
<keyword evidence="3" id="KW-1185">Reference proteome</keyword>
<dbReference type="EMBL" id="AOPZ01000072">
    <property type="protein sequence ID" value="EPH44914.1"/>
    <property type="molecule type" value="Genomic_DNA"/>
</dbReference>
<dbReference type="AlphaFoldDB" id="S3ZQ21"/>
<dbReference type="Proteomes" id="UP000014629">
    <property type="component" value="Unassembled WGS sequence"/>
</dbReference>
<feature type="region of interest" description="Disordered" evidence="1">
    <location>
        <begin position="22"/>
        <end position="69"/>
    </location>
</feature>
<reference evidence="2 3" key="1">
    <citation type="submission" date="2013-02" db="EMBL/GenBank/DDBJ databases">
        <title>Draft Genome Sequence of Streptomyces aurantiacus, Which Produces Setomimycin.</title>
        <authorList>
            <person name="Gruening B.A."/>
            <person name="Praeg A."/>
            <person name="Erxleben A."/>
            <person name="Guenther S."/>
            <person name="Mueller M."/>
        </authorList>
    </citation>
    <scope>NUCLEOTIDE SEQUENCE [LARGE SCALE GENOMIC DNA]</scope>
    <source>
        <strain evidence="2 3">JA 4570</strain>
    </source>
</reference>
<protein>
    <submittedName>
        <fullName evidence="2">Uncharacterized protein</fullName>
    </submittedName>
</protein>
<gene>
    <name evidence="2" type="ORF">STRAU_2011</name>
</gene>
<sequence>MPRVAALRPENVTLRTGNRLASGIPAGARASGACTERNPTITAPARENTETPPFATPSNELPARSTRFT</sequence>
<accession>S3ZQ21</accession>
<evidence type="ECO:0000256" key="1">
    <source>
        <dbReference type="SAM" id="MobiDB-lite"/>
    </source>
</evidence>
<proteinExistence type="predicted"/>
<comment type="caution">
    <text evidence="2">The sequence shown here is derived from an EMBL/GenBank/DDBJ whole genome shotgun (WGS) entry which is preliminary data.</text>
</comment>
<evidence type="ECO:0000313" key="2">
    <source>
        <dbReference type="EMBL" id="EPH44914.1"/>
    </source>
</evidence>
<organism evidence="2 3">
    <name type="scientific">Streptomyces aurantiacus JA 4570</name>
    <dbReference type="NCBI Taxonomy" id="1286094"/>
    <lineage>
        <taxon>Bacteria</taxon>
        <taxon>Bacillati</taxon>
        <taxon>Actinomycetota</taxon>
        <taxon>Actinomycetes</taxon>
        <taxon>Kitasatosporales</taxon>
        <taxon>Streptomycetaceae</taxon>
        <taxon>Streptomyces</taxon>
        <taxon>Streptomyces aurantiacus group</taxon>
    </lineage>
</organism>
<evidence type="ECO:0000313" key="3">
    <source>
        <dbReference type="Proteomes" id="UP000014629"/>
    </source>
</evidence>